<dbReference type="AlphaFoldDB" id="A0A398AU76"/>
<dbReference type="Proteomes" id="UP000264353">
    <property type="component" value="Chromosome A1"/>
</dbReference>
<reference evidence="1 2" key="1">
    <citation type="submission" date="2018-06" db="EMBL/GenBank/DDBJ databases">
        <title>WGS assembly of Brassica rapa FPsc.</title>
        <authorList>
            <person name="Bowman J."/>
            <person name="Kohchi T."/>
            <person name="Yamato K."/>
            <person name="Jenkins J."/>
            <person name="Shu S."/>
            <person name="Ishizaki K."/>
            <person name="Yamaoka S."/>
            <person name="Nishihama R."/>
            <person name="Nakamura Y."/>
            <person name="Berger F."/>
            <person name="Adam C."/>
            <person name="Aki S."/>
            <person name="Althoff F."/>
            <person name="Araki T."/>
            <person name="Arteaga-Vazquez M."/>
            <person name="Balasubrmanian S."/>
            <person name="Bauer D."/>
            <person name="Boehm C."/>
            <person name="Briginshaw L."/>
            <person name="Caballero-Perez J."/>
            <person name="Catarino B."/>
            <person name="Chen F."/>
            <person name="Chiyoda S."/>
            <person name="Chovatia M."/>
            <person name="Davies K."/>
            <person name="Delmans M."/>
            <person name="Demura T."/>
            <person name="Dierschke T."/>
            <person name="Dolan L."/>
            <person name="Dorantes-Acosta A."/>
            <person name="Eklund D."/>
            <person name="Florent S."/>
            <person name="Flores-Sandoval E."/>
            <person name="Fujiyama A."/>
            <person name="Fukuzawa H."/>
            <person name="Galik B."/>
            <person name="Grimanelli D."/>
            <person name="Grimwood J."/>
            <person name="Grossniklaus U."/>
            <person name="Hamada T."/>
            <person name="Haseloff J."/>
            <person name="Hetherington A."/>
            <person name="Higo A."/>
            <person name="Hirakawa Y."/>
            <person name="Hundley H."/>
            <person name="Ikeda Y."/>
            <person name="Inoue K."/>
            <person name="Inoue S."/>
            <person name="Ishida S."/>
            <person name="Jia Q."/>
            <person name="Kakita M."/>
            <person name="Kanazawa T."/>
            <person name="Kawai Y."/>
            <person name="Kawashima T."/>
            <person name="Kennedy M."/>
            <person name="Kinose K."/>
            <person name="Kinoshita T."/>
            <person name="Kohara Y."/>
            <person name="Koide E."/>
            <person name="Komatsu K."/>
            <person name="Kopischke S."/>
            <person name="Kubo M."/>
            <person name="Kyozuka J."/>
            <person name="Lagercrantz U."/>
            <person name="Lin S."/>
            <person name="Lindquist E."/>
            <person name="Lipzen A."/>
            <person name="Lu C."/>
            <person name="Luna E."/>
            <person name="Martienssen R."/>
            <person name="Minamino N."/>
            <person name="Mizutani M."/>
            <person name="Mizutani M."/>
            <person name="Mochizuki N."/>
            <person name="Monte I."/>
            <person name="Mosher R."/>
            <person name="Nagasaki H."/>
            <person name="Nakagami H."/>
            <person name="Naramoto S."/>
            <person name="Nishitani K."/>
            <person name="Ohtani M."/>
            <person name="Okamoto T."/>
            <person name="Okumura M."/>
            <person name="Phillips J."/>
            <person name="Pollak B."/>
            <person name="Reinders A."/>
            <person name="Roevekamp M."/>
            <person name="Sano R."/>
            <person name="Sawa S."/>
            <person name="Schmid M."/>
            <person name="Shirakawa M."/>
            <person name="Solano R."/>
            <person name="Spunde A."/>
            <person name="Suetsugu N."/>
            <person name="Sugano S."/>
            <person name="Sugiyama A."/>
            <person name="Sun R."/>
            <person name="Suzuki Y."/>
            <person name="Takenaka M."/>
            <person name="Takezawa D."/>
            <person name="Tomogane H."/>
            <person name="Tsuzuki M."/>
            <person name="Ueda T."/>
            <person name="Umeda M."/>
            <person name="Ward J."/>
            <person name="Watanabe Y."/>
            <person name="Yazaki K."/>
            <person name="Yokoyama R."/>
            <person name="Yoshitake Y."/>
            <person name="Yotsui I."/>
            <person name="Zachgo S."/>
            <person name="Schmutz J."/>
        </authorList>
    </citation>
    <scope>NUCLEOTIDE SEQUENCE [LARGE SCALE GENOMIC DNA]</scope>
    <source>
        <strain evidence="2">cv. B-3</strain>
    </source>
</reference>
<name>A0A398AU76_BRACM</name>
<evidence type="ECO:0000313" key="1">
    <source>
        <dbReference type="EMBL" id="RID81299.1"/>
    </source>
</evidence>
<gene>
    <name evidence="1" type="ORF">BRARA_A03889</name>
</gene>
<evidence type="ECO:0000313" key="2">
    <source>
        <dbReference type="Proteomes" id="UP000264353"/>
    </source>
</evidence>
<dbReference type="EMBL" id="CM010628">
    <property type="protein sequence ID" value="RID81299.1"/>
    <property type="molecule type" value="Genomic_DNA"/>
</dbReference>
<protein>
    <submittedName>
        <fullName evidence="1">Uncharacterized protein</fullName>
    </submittedName>
</protein>
<accession>A0A398AU76</accession>
<proteinExistence type="predicted"/>
<sequence>MPYDMLILDILTSHRLKTGVSIISEEIRTLVLSSGVYAFSSKEMCEFQLADSVNPLKCFQRFKMVH</sequence>
<organism evidence="1 2">
    <name type="scientific">Brassica campestris</name>
    <name type="common">Field mustard</name>
    <dbReference type="NCBI Taxonomy" id="3711"/>
    <lineage>
        <taxon>Eukaryota</taxon>
        <taxon>Viridiplantae</taxon>
        <taxon>Streptophyta</taxon>
        <taxon>Embryophyta</taxon>
        <taxon>Tracheophyta</taxon>
        <taxon>Spermatophyta</taxon>
        <taxon>Magnoliopsida</taxon>
        <taxon>eudicotyledons</taxon>
        <taxon>Gunneridae</taxon>
        <taxon>Pentapetalae</taxon>
        <taxon>rosids</taxon>
        <taxon>malvids</taxon>
        <taxon>Brassicales</taxon>
        <taxon>Brassicaceae</taxon>
        <taxon>Brassiceae</taxon>
        <taxon>Brassica</taxon>
    </lineage>
</organism>